<gene>
    <name evidence="1" type="ORF">CHK_1786</name>
</gene>
<name>A0A0M2NI84_9FIRM</name>
<reference evidence="1 2" key="1">
    <citation type="submission" date="2015-04" db="EMBL/GenBank/DDBJ databases">
        <title>Draft genome sequence of bacteremic isolate Catabacter hongkongensis type strain HKU16T.</title>
        <authorList>
            <person name="Lau S.K."/>
            <person name="Teng J.L."/>
            <person name="Huang Y."/>
            <person name="Curreem S.O."/>
            <person name="Tsui S.K."/>
            <person name="Woo P.C."/>
        </authorList>
    </citation>
    <scope>NUCLEOTIDE SEQUENCE [LARGE SCALE GENOMIC DNA]</scope>
    <source>
        <strain evidence="1 2">HKU16</strain>
    </source>
</reference>
<proteinExistence type="predicted"/>
<dbReference type="EMBL" id="LAYJ01000102">
    <property type="protein sequence ID" value="KKI50671.1"/>
    <property type="molecule type" value="Genomic_DNA"/>
</dbReference>
<organism evidence="1 2">
    <name type="scientific">Christensenella hongkongensis</name>
    <dbReference type="NCBI Taxonomy" id="270498"/>
    <lineage>
        <taxon>Bacteria</taxon>
        <taxon>Bacillati</taxon>
        <taxon>Bacillota</taxon>
        <taxon>Clostridia</taxon>
        <taxon>Christensenellales</taxon>
        <taxon>Christensenellaceae</taxon>
        <taxon>Christensenella</taxon>
    </lineage>
</organism>
<comment type="caution">
    <text evidence="1">The sequence shown here is derived from an EMBL/GenBank/DDBJ whole genome shotgun (WGS) entry which is preliminary data.</text>
</comment>
<evidence type="ECO:0000313" key="1">
    <source>
        <dbReference type="EMBL" id="KKI50671.1"/>
    </source>
</evidence>
<evidence type="ECO:0000313" key="2">
    <source>
        <dbReference type="Proteomes" id="UP000034076"/>
    </source>
</evidence>
<accession>A0A0M2NI84</accession>
<dbReference type="AlphaFoldDB" id="A0A0M2NI84"/>
<dbReference type="Proteomes" id="UP000034076">
    <property type="component" value="Unassembled WGS sequence"/>
</dbReference>
<protein>
    <submittedName>
        <fullName evidence="1">Uncharacterized protein</fullName>
    </submittedName>
</protein>
<sequence length="45" mass="5450">MNSAAKNTSINNKRKERLKSYEKEKNDYIHCFCDHIFDVVLCRMR</sequence>
<keyword evidence="2" id="KW-1185">Reference proteome</keyword>